<organism evidence="13 14">
    <name type="scientific">Caenorhabditis tropicalis</name>
    <dbReference type="NCBI Taxonomy" id="1561998"/>
    <lineage>
        <taxon>Eukaryota</taxon>
        <taxon>Metazoa</taxon>
        <taxon>Ecdysozoa</taxon>
        <taxon>Nematoda</taxon>
        <taxon>Chromadorea</taxon>
        <taxon>Rhabditida</taxon>
        <taxon>Rhabditina</taxon>
        <taxon>Rhabditomorpha</taxon>
        <taxon>Rhabditoidea</taxon>
        <taxon>Rhabditidae</taxon>
        <taxon>Peloderinae</taxon>
        <taxon>Caenorhabditis</taxon>
    </lineage>
</organism>
<evidence type="ECO:0000313" key="14">
    <source>
        <dbReference type="WBParaSite" id="Csp11.Scaffold629.g8588.t1"/>
    </source>
</evidence>
<feature type="domain" description="N-acetyltransferase" evidence="12">
    <location>
        <begin position="419"/>
        <end position="562"/>
    </location>
</feature>
<dbReference type="SUPFAM" id="SSF55729">
    <property type="entry name" value="Acyl-CoA N-acyltransferases (Nat)"/>
    <property type="match status" value="2"/>
</dbReference>
<dbReference type="Proteomes" id="UP000095282">
    <property type="component" value="Unplaced"/>
</dbReference>
<dbReference type="CDD" id="cd04301">
    <property type="entry name" value="NAT_SF"/>
    <property type="match status" value="2"/>
</dbReference>
<evidence type="ECO:0000256" key="4">
    <source>
        <dbReference type="ARBA" id="ARBA00048251"/>
    </source>
</evidence>
<dbReference type="Pfam" id="PF00583">
    <property type="entry name" value="Acetyltransf_1"/>
    <property type="match status" value="2"/>
</dbReference>
<comment type="catalytic activity">
    <reaction evidence="9">
        <text>N-terminal L-methionyl-L-alanyl-[protein] + acetyl-CoA = N-terminal N(alpha)-acetyl-L-methionyl-L-alanyl-[protein] + CoA + H(+)</text>
        <dbReference type="Rhea" id="RHEA:50564"/>
        <dbReference type="Rhea" id="RHEA-COMP:12726"/>
        <dbReference type="Rhea" id="RHEA-COMP:12727"/>
        <dbReference type="ChEBI" id="CHEBI:15378"/>
        <dbReference type="ChEBI" id="CHEBI:57287"/>
        <dbReference type="ChEBI" id="CHEBI:57288"/>
        <dbReference type="ChEBI" id="CHEBI:133398"/>
        <dbReference type="ChEBI" id="CHEBI:133399"/>
        <dbReference type="EC" id="2.3.1.258"/>
    </reaction>
</comment>
<dbReference type="AlphaFoldDB" id="A0A1I7UES6"/>
<protein>
    <recommendedName>
        <fullName evidence="3">N-terminal methionine N(alpha)-acetyltransferase NatE</fullName>
        <ecNumber evidence="3">2.3.1.258</ecNumber>
    </recommendedName>
</protein>
<reference evidence="14" key="1">
    <citation type="submission" date="2016-11" db="UniProtKB">
        <authorList>
            <consortium name="WormBaseParasite"/>
        </authorList>
    </citation>
    <scope>IDENTIFICATION</scope>
</reference>
<evidence type="ECO:0000256" key="6">
    <source>
        <dbReference type="ARBA" id="ARBA00048490"/>
    </source>
</evidence>
<sequence>MEHQSHDDSHEQMDNDVGNLAQNEEIVPDSFFHRIQRSSTIDRPRVSISLAEIQRMIILSKSFRFEKITNIEEMNRLYQIDDFAENSGHAYFDEEIVGLVCSDIKNEGTSLFIREFGVWSKYRRRGVAGALLHHIIYKTAESMENIKSISLHVWEENLDAIRLIERFGFVRWQEGESNPNVPLLFVRPVHRMPLPSVIVIESIRVGSIMDISPTQLKTLNTTIFGEQYYDSLHRNVIERSNPFAFATLNDAPIGSIICETSAANDLTFLDILKLGTVPVSIELAIQVQETLVNQAFNMADSSIDVDAVTYYVQNDQTATIHMLTESGFKPWLPIPDFYRQNTYNHTFFIKETTKLTRRLSDMEHPLVAVQEPFVEVAGATKKNAPAANEKAPESSNTQRNAIDLSKLDITKLDMKNRLLRIENITKDTVEVMKRLISVVSPTSADEFNDVFNAQSLTYLAFFDEKPIGYIHSEMKQASEDTNYLSIVTLGVLPEFRRYGVGGELIKHLDKLARETYSFAYLSTIVPEEDMVATRLFLRCDFKKRGLLSKKSEVHGSLRRFIKSIIN</sequence>
<dbReference type="WBParaSite" id="Csp11.Scaffold629.g8588.t1">
    <property type="protein sequence ID" value="Csp11.Scaffold629.g8588.t1"/>
    <property type="gene ID" value="Csp11.Scaffold629.g8588"/>
</dbReference>
<dbReference type="InterPro" id="IPR051556">
    <property type="entry name" value="N-term/lysine_N-AcTrnsfr"/>
</dbReference>
<comment type="catalytic activity">
    <reaction evidence="8">
        <text>N-terminal L-methionyl-L-valyl-[protein] + acetyl-CoA = N-terminal N(alpha)-acetyl-L-methionyl-L-valyl-[protein] + CoA + H(+)</text>
        <dbReference type="Rhea" id="RHEA:50572"/>
        <dbReference type="Rhea" id="RHEA-COMP:12730"/>
        <dbReference type="Rhea" id="RHEA-COMP:12731"/>
        <dbReference type="ChEBI" id="CHEBI:15378"/>
        <dbReference type="ChEBI" id="CHEBI:57287"/>
        <dbReference type="ChEBI" id="CHEBI:57288"/>
        <dbReference type="ChEBI" id="CHEBI:133402"/>
        <dbReference type="ChEBI" id="CHEBI:133403"/>
        <dbReference type="EC" id="2.3.1.258"/>
    </reaction>
</comment>
<evidence type="ECO:0000259" key="12">
    <source>
        <dbReference type="PROSITE" id="PS51186"/>
    </source>
</evidence>
<feature type="domain" description="N-acetyltransferase" evidence="12">
    <location>
        <begin position="39"/>
        <end position="188"/>
    </location>
</feature>
<proteinExistence type="predicted"/>
<evidence type="ECO:0000256" key="10">
    <source>
        <dbReference type="ARBA" id="ARBA00049103"/>
    </source>
</evidence>
<evidence type="ECO:0000256" key="3">
    <source>
        <dbReference type="ARBA" id="ARBA00039121"/>
    </source>
</evidence>
<evidence type="ECO:0000313" key="13">
    <source>
        <dbReference type="Proteomes" id="UP000095282"/>
    </source>
</evidence>
<dbReference type="Gene3D" id="3.40.630.30">
    <property type="match status" value="3"/>
</dbReference>
<dbReference type="InterPro" id="IPR016181">
    <property type="entry name" value="Acyl_CoA_acyltransferase"/>
</dbReference>
<keyword evidence="13" id="KW-1185">Reference proteome</keyword>
<name>A0A1I7UES6_9PELO</name>
<evidence type="ECO:0000256" key="11">
    <source>
        <dbReference type="ARBA" id="ARBA00049454"/>
    </source>
</evidence>
<comment type="catalytic activity">
    <reaction evidence="4">
        <text>N-terminal L-methionyl-L-seryl-[protein] + acetyl-CoA = N-terminal N(alpha)-acetyl-L-methionyl-L-seryl-[protein] + CoA + H(+)</text>
        <dbReference type="Rhea" id="RHEA:50568"/>
        <dbReference type="Rhea" id="RHEA-COMP:12728"/>
        <dbReference type="Rhea" id="RHEA-COMP:12729"/>
        <dbReference type="ChEBI" id="CHEBI:15378"/>
        <dbReference type="ChEBI" id="CHEBI:57287"/>
        <dbReference type="ChEBI" id="CHEBI:57288"/>
        <dbReference type="ChEBI" id="CHEBI:133400"/>
        <dbReference type="ChEBI" id="CHEBI:133401"/>
        <dbReference type="EC" id="2.3.1.258"/>
    </reaction>
</comment>
<dbReference type="GO" id="GO:0120518">
    <property type="term" value="F:protein N-terminal-methionine acetyltransferase activity"/>
    <property type="evidence" value="ECO:0007669"/>
    <property type="project" value="UniProtKB-EC"/>
</dbReference>
<evidence type="ECO:0000256" key="1">
    <source>
        <dbReference type="ARBA" id="ARBA00022679"/>
    </source>
</evidence>
<keyword evidence="2" id="KW-0012">Acyltransferase</keyword>
<keyword evidence="1" id="KW-0808">Transferase</keyword>
<comment type="catalytic activity">
    <reaction evidence="5">
        <text>N-terminal L-methionyl-L-tyrosyl-[protein] + acetyl-CoA = N-terminal N(alpha)-acetyl-L-methionyl-L-tyrosyl-[protein] + CoA + H(+)</text>
        <dbReference type="Rhea" id="RHEA:50532"/>
        <dbReference type="Rhea" id="RHEA-COMP:12717"/>
        <dbReference type="Rhea" id="RHEA-COMP:12718"/>
        <dbReference type="ChEBI" id="CHEBI:15378"/>
        <dbReference type="ChEBI" id="CHEBI:57287"/>
        <dbReference type="ChEBI" id="CHEBI:57288"/>
        <dbReference type="ChEBI" id="CHEBI:133384"/>
        <dbReference type="ChEBI" id="CHEBI:133385"/>
        <dbReference type="EC" id="2.3.1.258"/>
    </reaction>
</comment>
<dbReference type="PANTHER" id="PTHR42919:SF8">
    <property type="entry name" value="N-ALPHA-ACETYLTRANSFERASE 50"/>
    <property type="match status" value="1"/>
</dbReference>
<dbReference type="EC" id="2.3.1.258" evidence="3"/>
<evidence type="ECO:0000256" key="2">
    <source>
        <dbReference type="ARBA" id="ARBA00023315"/>
    </source>
</evidence>
<dbReference type="PANTHER" id="PTHR42919">
    <property type="entry name" value="N-ALPHA-ACETYLTRANSFERASE"/>
    <property type="match status" value="1"/>
</dbReference>
<evidence type="ECO:0000256" key="5">
    <source>
        <dbReference type="ARBA" id="ARBA00048335"/>
    </source>
</evidence>
<dbReference type="InterPro" id="IPR000182">
    <property type="entry name" value="GNAT_dom"/>
</dbReference>
<evidence type="ECO:0000256" key="9">
    <source>
        <dbReference type="ARBA" id="ARBA00049002"/>
    </source>
</evidence>
<comment type="catalytic activity">
    <reaction evidence="7">
        <text>N-terminal L-methionyl-L-lysyl-[protein] + acetyl-CoA = N-terminal N(alpha)-acetyl-L-methionyl-L-lysyl-[protein] + CoA + H(+)</text>
        <dbReference type="Rhea" id="RHEA:50580"/>
        <dbReference type="Rhea" id="RHEA-COMP:12734"/>
        <dbReference type="Rhea" id="RHEA-COMP:12735"/>
        <dbReference type="ChEBI" id="CHEBI:15378"/>
        <dbReference type="ChEBI" id="CHEBI:57287"/>
        <dbReference type="ChEBI" id="CHEBI:57288"/>
        <dbReference type="ChEBI" id="CHEBI:133406"/>
        <dbReference type="ChEBI" id="CHEBI:133407"/>
        <dbReference type="EC" id="2.3.1.258"/>
    </reaction>
</comment>
<accession>A0A1I7UES6</accession>
<dbReference type="PROSITE" id="PS51186">
    <property type="entry name" value="GNAT"/>
    <property type="match status" value="2"/>
</dbReference>
<evidence type="ECO:0000256" key="8">
    <source>
        <dbReference type="ARBA" id="ARBA00048799"/>
    </source>
</evidence>
<comment type="catalytic activity">
    <reaction evidence="10">
        <text>N-terminal L-methionyl-L-leucyl-[protein] + acetyl-CoA = N-terminal N(alpha)-acetyl-L-methionyl-L-leucyl-[protein] + CoA + H(+)</text>
        <dbReference type="Rhea" id="RHEA:50520"/>
        <dbReference type="Rhea" id="RHEA-COMP:12711"/>
        <dbReference type="Rhea" id="RHEA-COMP:12712"/>
        <dbReference type="ChEBI" id="CHEBI:15378"/>
        <dbReference type="ChEBI" id="CHEBI:57287"/>
        <dbReference type="ChEBI" id="CHEBI:57288"/>
        <dbReference type="ChEBI" id="CHEBI:133377"/>
        <dbReference type="ChEBI" id="CHEBI:133378"/>
        <dbReference type="EC" id="2.3.1.258"/>
    </reaction>
</comment>
<comment type="catalytic activity">
    <reaction evidence="11">
        <text>N-terminal L-methionyl-L-threonyl-[protein] + acetyl-CoA = N-terminal N(alpha)-acetyl-L-methionyl-L-threonyl-[protein] + CoA + H(+)</text>
        <dbReference type="Rhea" id="RHEA:50576"/>
        <dbReference type="Rhea" id="RHEA-COMP:12732"/>
        <dbReference type="Rhea" id="RHEA-COMP:12733"/>
        <dbReference type="ChEBI" id="CHEBI:15378"/>
        <dbReference type="ChEBI" id="CHEBI:57287"/>
        <dbReference type="ChEBI" id="CHEBI:57288"/>
        <dbReference type="ChEBI" id="CHEBI:133404"/>
        <dbReference type="ChEBI" id="CHEBI:133405"/>
        <dbReference type="EC" id="2.3.1.258"/>
    </reaction>
</comment>
<evidence type="ECO:0000256" key="7">
    <source>
        <dbReference type="ARBA" id="ARBA00048618"/>
    </source>
</evidence>
<comment type="catalytic activity">
    <reaction evidence="6">
        <text>N-terminal L-methionyl-L-phenylalanyl-[protein] + acetyl-CoA = N-terminal N(alpha)-acetyl-L-methionyl-L-phenylalanyl-[protein] + CoA + H(+)</text>
        <dbReference type="Rhea" id="RHEA:50528"/>
        <dbReference type="Rhea" id="RHEA-COMP:12715"/>
        <dbReference type="Rhea" id="RHEA-COMP:12716"/>
        <dbReference type="ChEBI" id="CHEBI:15378"/>
        <dbReference type="ChEBI" id="CHEBI:57287"/>
        <dbReference type="ChEBI" id="CHEBI:57288"/>
        <dbReference type="ChEBI" id="CHEBI:133382"/>
        <dbReference type="ChEBI" id="CHEBI:133383"/>
        <dbReference type="EC" id="2.3.1.258"/>
    </reaction>
</comment>